<keyword evidence="8" id="KW-1185">Reference proteome</keyword>
<comment type="subcellular location">
    <subcellularLocation>
        <location evidence="1">Cell membrane</location>
        <topology evidence="1">Multi-pass membrane protein</topology>
    </subcellularLocation>
</comment>
<proteinExistence type="predicted"/>
<dbReference type="InterPro" id="IPR000390">
    <property type="entry name" value="Small_drug/metabolite_transptr"/>
</dbReference>
<evidence type="ECO:0008006" key="9">
    <source>
        <dbReference type="Google" id="ProtNLM"/>
    </source>
</evidence>
<keyword evidence="4 6" id="KW-1133">Transmembrane helix</keyword>
<dbReference type="GO" id="GO:0022857">
    <property type="term" value="F:transmembrane transporter activity"/>
    <property type="evidence" value="ECO:0007669"/>
    <property type="project" value="InterPro"/>
</dbReference>
<dbReference type="Proteomes" id="UP000217895">
    <property type="component" value="Chromosome"/>
</dbReference>
<evidence type="ECO:0000313" key="8">
    <source>
        <dbReference type="Proteomes" id="UP000217895"/>
    </source>
</evidence>
<keyword evidence="3 6" id="KW-0812">Transmembrane</keyword>
<sequence length="122" mass="13009">MSFQEFALFLMSIVAGVAGQFFLKSGALKLGQLTSNNAVSHVLSIATTPELVIGLGCYGAGAILYILLLTRVPLSILAPAVALQYVFSVLLGKFVFNEQIPVIRLFGLAFIICGVVMLMAKK</sequence>
<evidence type="ECO:0000256" key="5">
    <source>
        <dbReference type="ARBA" id="ARBA00023136"/>
    </source>
</evidence>
<dbReference type="PANTHER" id="PTHR30561:SF9">
    <property type="entry name" value="4-AMINO-4-DEOXY-L-ARABINOSE-PHOSPHOUNDECAPRENOL FLIPPASE SUBUNIT ARNF-RELATED"/>
    <property type="match status" value="1"/>
</dbReference>
<evidence type="ECO:0000313" key="7">
    <source>
        <dbReference type="EMBL" id="BAY56772.1"/>
    </source>
</evidence>
<evidence type="ECO:0000256" key="3">
    <source>
        <dbReference type="ARBA" id="ARBA00022692"/>
    </source>
</evidence>
<dbReference type="GO" id="GO:0005886">
    <property type="term" value="C:plasma membrane"/>
    <property type="evidence" value="ECO:0007669"/>
    <property type="project" value="UniProtKB-SubCell"/>
</dbReference>
<feature type="transmembrane region" description="Helical" evidence="6">
    <location>
        <begin position="76"/>
        <end position="96"/>
    </location>
</feature>
<dbReference type="AlphaFoldDB" id="A0A1Z4JJ38"/>
<dbReference type="InterPro" id="IPR037185">
    <property type="entry name" value="EmrE-like"/>
</dbReference>
<dbReference type="EMBL" id="AP018203">
    <property type="protein sequence ID" value="BAY56772.1"/>
    <property type="molecule type" value="Genomic_DNA"/>
</dbReference>
<reference evidence="7 8" key="1">
    <citation type="submission" date="2017-06" db="EMBL/GenBank/DDBJ databases">
        <title>Genome sequencing of cyanobaciteial culture collection at National Institute for Environmental Studies (NIES).</title>
        <authorList>
            <person name="Hirose Y."/>
            <person name="Shimura Y."/>
            <person name="Fujisawa T."/>
            <person name="Nakamura Y."/>
            <person name="Kawachi M."/>
        </authorList>
    </citation>
    <scope>NUCLEOTIDE SEQUENCE [LARGE SCALE GENOMIC DNA]</scope>
    <source>
        <strain evidence="7 8">NIES-2135</strain>
    </source>
</reference>
<feature type="transmembrane region" description="Helical" evidence="6">
    <location>
        <begin position="51"/>
        <end position="69"/>
    </location>
</feature>
<gene>
    <name evidence="7" type="ORF">NIES2135_36120</name>
</gene>
<feature type="transmembrane region" description="Helical" evidence="6">
    <location>
        <begin position="102"/>
        <end position="120"/>
    </location>
</feature>
<evidence type="ECO:0000256" key="6">
    <source>
        <dbReference type="SAM" id="Phobius"/>
    </source>
</evidence>
<dbReference type="SUPFAM" id="SSF103481">
    <property type="entry name" value="Multidrug resistance efflux transporter EmrE"/>
    <property type="match status" value="1"/>
</dbReference>
<evidence type="ECO:0000256" key="1">
    <source>
        <dbReference type="ARBA" id="ARBA00004651"/>
    </source>
</evidence>
<keyword evidence="5 6" id="KW-0472">Membrane</keyword>
<accession>A0A1Z4JJ38</accession>
<dbReference type="PANTHER" id="PTHR30561">
    <property type="entry name" value="SMR FAMILY PROTON-DEPENDENT DRUG EFFLUX TRANSPORTER SUGE"/>
    <property type="match status" value="1"/>
</dbReference>
<evidence type="ECO:0000256" key="4">
    <source>
        <dbReference type="ARBA" id="ARBA00022989"/>
    </source>
</evidence>
<dbReference type="Gene3D" id="1.10.3730.20">
    <property type="match status" value="1"/>
</dbReference>
<name>A0A1Z4JJ38_LEPBY</name>
<evidence type="ECO:0000256" key="2">
    <source>
        <dbReference type="ARBA" id="ARBA00022475"/>
    </source>
</evidence>
<keyword evidence="2" id="KW-1003">Cell membrane</keyword>
<protein>
    <recommendedName>
        <fullName evidence="9">EamA domain-containing protein</fullName>
    </recommendedName>
</protein>
<organism evidence="7 8">
    <name type="scientific">Leptolyngbya boryana NIES-2135</name>
    <dbReference type="NCBI Taxonomy" id="1973484"/>
    <lineage>
        <taxon>Bacteria</taxon>
        <taxon>Bacillati</taxon>
        <taxon>Cyanobacteriota</taxon>
        <taxon>Cyanophyceae</taxon>
        <taxon>Leptolyngbyales</taxon>
        <taxon>Leptolyngbyaceae</taxon>
        <taxon>Leptolyngbya group</taxon>
        <taxon>Leptolyngbya</taxon>
    </lineage>
</organism>